<comment type="caution">
    <text evidence="4">The sequence shown here is derived from an EMBL/GenBank/DDBJ whole genome shotgun (WGS) entry which is preliminary data.</text>
</comment>
<dbReference type="EMBL" id="MDHJ01000001">
    <property type="protein sequence ID" value="OUE07373.1"/>
    <property type="molecule type" value="Genomic_DNA"/>
</dbReference>
<dbReference type="PROSITE" id="PS51462">
    <property type="entry name" value="NUDIX"/>
    <property type="match status" value="1"/>
</dbReference>
<dbReference type="CDD" id="cd18882">
    <property type="entry name" value="NUDIX_Hydrolase"/>
    <property type="match status" value="1"/>
</dbReference>
<dbReference type="InterPro" id="IPR015797">
    <property type="entry name" value="NUDIX_hydrolase-like_dom_sf"/>
</dbReference>
<organism evidence="4 5">
    <name type="scientific">Clavibacter michiganensis</name>
    <dbReference type="NCBI Taxonomy" id="28447"/>
    <lineage>
        <taxon>Bacteria</taxon>
        <taxon>Bacillati</taxon>
        <taxon>Actinomycetota</taxon>
        <taxon>Actinomycetes</taxon>
        <taxon>Micrococcales</taxon>
        <taxon>Microbacteriaceae</taxon>
        <taxon>Clavibacter</taxon>
    </lineage>
</organism>
<reference evidence="4 5" key="1">
    <citation type="submission" date="2016-08" db="EMBL/GenBank/DDBJ databases">
        <title>Genome sequence of Clavibacter michiganensis spp. strain CASJ009.</title>
        <authorList>
            <person name="Thapa S.P."/>
            <person name="Coaker G."/>
        </authorList>
    </citation>
    <scope>NUCLEOTIDE SEQUENCE [LARGE SCALE GENOMIC DNA]</scope>
    <source>
        <strain evidence="4">CASJ009</strain>
    </source>
</reference>
<dbReference type="PROSITE" id="PS00893">
    <property type="entry name" value="NUDIX_BOX"/>
    <property type="match status" value="1"/>
</dbReference>
<dbReference type="Gene3D" id="3.90.79.10">
    <property type="entry name" value="Nucleoside Triphosphate Pyrophosphohydrolase"/>
    <property type="match status" value="1"/>
</dbReference>
<accession>A0A251XQ32</accession>
<dbReference type="InterPro" id="IPR020084">
    <property type="entry name" value="NUDIX_hydrolase_CS"/>
</dbReference>
<gene>
    <name evidence="4" type="ORF">CMsap09_00395</name>
</gene>
<dbReference type="InterPro" id="IPR000086">
    <property type="entry name" value="NUDIX_hydrolase_dom"/>
</dbReference>
<sequence>MSTAGEAAAPDAALPEGCQVVLVDAAGRILLQLRDDIPAIPFPGMWALPGGMLEAPETPLACIVREVEEELGARIPAADVVHLMSRTRSYGVEHTFTARLDVAAEDIRLTEGQRVAWFPVDEAIAMDLAYEDRDVLREVAGRLPRG</sequence>
<dbReference type="Pfam" id="PF00293">
    <property type="entry name" value="NUDIX"/>
    <property type="match status" value="1"/>
</dbReference>
<keyword evidence="2" id="KW-0378">Hydrolase</keyword>
<evidence type="ECO:0000256" key="2">
    <source>
        <dbReference type="ARBA" id="ARBA00022801"/>
    </source>
</evidence>
<dbReference type="Proteomes" id="UP000195106">
    <property type="component" value="Unassembled WGS sequence"/>
</dbReference>
<name>A0A251XQ32_9MICO</name>
<evidence type="ECO:0000313" key="4">
    <source>
        <dbReference type="EMBL" id="OUE07373.1"/>
    </source>
</evidence>
<feature type="domain" description="Nudix hydrolase" evidence="3">
    <location>
        <begin position="13"/>
        <end position="141"/>
    </location>
</feature>
<dbReference type="AlphaFoldDB" id="A0A251XQ32"/>
<protein>
    <recommendedName>
        <fullName evidence="3">Nudix hydrolase domain-containing protein</fullName>
    </recommendedName>
</protein>
<dbReference type="GO" id="GO:0016787">
    <property type="term" value="F:hydrolase activity"/>
    <property type="evidence" value="ECO:0007669"/>
    <property type="project" value="UniProtKB-KW"/>
</dbReference>
<comment type="cofactor">
    <cofactor evidence="1">
        <name>Mg(2+)</name>
        <dbReference type="ChEBI" id="CHEBI:18420"/>
    </cofactor>
</comment>
<evidence type="ECO:0000313" key="5">
    <source>
        <dbReference type="Proteomes" id="UP000195106"/>
    </source>
</evidence>
<dbReference type="PANTHER" id="PTHR43046">
    <property type="entry name" value="GDP-MANNOSE MANNOSYL HYDROLASE"/>
    <property type="match status" value="1"/>
</dbReference>
<proteinExistence type="predicted"/>
<evidence type="ECO:0000256" key="1">
    <source>
        <dbReference type="ARBA" id="ARBA00001946"/>
    </source>
</evidence>
<dbReference type="PANTHER" id="PTHR43046:SF14">
    <property type="entry name" value="MUTT_NUDIX FAMILY PROTEIN"/>
    <property type="match status" value="1"/>
</dbReference>
<dbReference type="SUPFAM" id="SSF55811">
    <property type="entry name" value="Nudix"/>
    <property type="match status" value="1"/>
</dbReference>
<evidence type="ECO:0000259" key="3">
    <source>
        <dbReference type="PROSITE" id="PS51462"/>
    </source>
</evidence>